<dbReference type="PANTHER" id="PTHR12730">
    <property type="entry name" value="HSDA/SDA1-RELATED"/>
    <property type="match status" value="1"/>
</dbReference>
<dbReference type="InterPro" id="IPR007949">
    <property type="entry name" value="SDA1_MD"/>
</dbReference>
<feature type="compositionally biased region" description="Acidic residues" evidence="8">
    <location>
        <begin position="490"/>
        <end position="511"/>
    </location>
</feature>
<dbReference type="EMBL" id="QKKF02036132">
    <property type="protein sequence ID" value="RZF32662.1"/>
    <property type="molecule type" value="Genomic_DNA"/>
</dbReference>
<comment type="subcellular location">
    <subcellularLocation>
        <location evidence="6">Nucleus</location>
        <location evidence="6">Nucleolus</location>
    </subcellularLocation>
</comment>
<evidence type="ECO:0000256" key="1">
    <source>
        <dbReference type="ARBA" id="ARBA00005783"/>
    </source>
</evidence>
<sequence>MVKRHNNQLPDNIYQLQNLLKRDPQSYKDEFNQQQQHYQSLMTVFLLRPDQPNKQLNDLVLFMAQVAHCFPEALADFAQQLINVLQTHSTVLHPSMRMNFCRALILLRNKNLLAPNDLLPLFFQLLKCQDKNLRKFLEMHIINDIKNLNARHKNAKLNTSLQNFMYGILKDNNAKAAKMSVNIMIELYKKNVWNDAKTVNVIATACFSKVAKVMVAALKFFIGTDPADDKKSDDDDSDDEPTLKDVMFATRVNKKTRKREKEVKKAKKLEVKNQKEKSEAPTFNFSALHLIHDPQGFAERLFRQLEATHERFEVRLMTLDVISRLIGVHQLILLNFYPYVQRFLQPHQKEVIQLLQFVAQASHEFVPPDALEPVLKSLVNNFVTERNSSDVMAIGINAVRELCTRCPLVMSEDLLRDLAEYKNYREKSVSMAAKSLIHLYRITMPELLHKRDRGKPTEATTEIQSKKFGEVVAKSYIPGAEVLLEKSSDAEGDGDYDSDSSGEWIDVSDDESQVKSADVTVEEEDDDDEDDEDDEEVESDDEEEEVDEEEEEEEEEKSEKNEEAKKEETKSSEVDEPGEQSSSSEKKKPTPLKQSAKARNEAILAEKKQQAAEISVNRILTDEDFLRIDAAQLKKKMEGVKRGLKRPHEQDVSTARNELVPLSNIEMIHKKRKNDKQARIESIRKGQEGREKFGYKDGRVDPFSSKTNREKKKTKNFMMIRHKARGKIKRSFKDKQIALRNYLVKQKKMR</sequence>
<dbReference type="GO" id="GO:0015031">
    <property type="term" value="P:protein transport"/>
    <property type="evidence" value="ECO:0007669"/>
    <property type="project" value="UniProtKB-KW"/>
</dbReference>
<name>A0A482WHB0_LAOST</name>
<feature type="compositionally biased region" description="Basic and acidic residues" evidence="8">
    <location>
        <begin position="557"/>
        <end position="573"/>
    </location>
</feature>
<gene>
    <name evidence="12" type="ORF">LSTR_LSTR004090</name>
</gene>
<dbReference type="InterPro" id="IPR016024">
    <property type="entry name" value="ARM-type_fold"/>
</dbReference>
<feature type="region of interest" description="Disordered" evidence="8">
    <location>
        <begin position="637"/>
        <end position="716"/>
    </location>
</feature>
<dbReference type="AlphaFoldDB" id="A0A482WHB0"/>
<feature type="domain" description="SDA1 C-terminal" evidence="11">
    <location>
        <begin position="704"/>
        <end position="749"/>
    </location>
</feature>
<evidence type="ECO:0000256" key="7">
    <source>
        <dbReference type="SAM" id="Coils"/>
    </source>
</evidence>
<dbReference type="SUPFAM" id="SSF48371">
    <property type="entry name" value="ARM repeat"/>
    <property type="match status" value="1"/>
</dbReference>
<accession>A0A482WHB0</accession>
<dbReference type="GO" id="GO:0005730">
    <property type="term" value="C:nucleolus"/>
    <property type="evidence" value="ECO:0007669"/>
    <property type="project" value="UniProtKB-SubCell"/>
</dbReference>
<feature type="domain" description="SDA1 middle" evidence="9">
    <location>
        <begin position="504"/>
        <end position="686"/>
    </location>
</feature>
<dbReference type="STRING" id="195883.A0A482WHB0"/>
<feature type="compositionally biased region" description="Basic and acidic residues" evidence="8">
    <location>
        <begin position="675"/>
        <end position="700"/>
    </location>
</feature>
<organism evidence="12 13">
    <name type="scientific">Laodelphax striatellus</name>
    <name type="common">Small brown planthopper</name>
    <name type="synonym">Delphax striatella</name>
    <dbReference type="NCBI Taxonomy" id="195883"/>
    <lineage>
        <taxon>Eukaryota</taxon>
        <taxon>Metazoa</taxon>
        <taxon>Ecdysozoa</taxon>
        <taxon>Arthropoda</taxon>
        <taxon>Hexapoda</taxon>
        <taxon>Insecta</taxon>
        <taxon>Pterygota</taxon>
        <taxon>Neoptera</taxon>
        <taxon>Paraneoptera</taxon>
        <taxon>Hemiptera</taxon>
        <taxon>Auchenorrhyncha</taxon>
        <taxon>Fulgoroidea</taxon>
        <taxon>Delphacidae</taxon>
        <taxon>Criomorphinae</taxon>
        <taxon>Laodelphax</taxon>
    </lineage>
</organism>
<evidence type="ECO:0000256" key="5">
    <source>
        <dbReference type="ARBA" id="ARBA00023242"/>
    </source>
</evidence>
<evidence type="ECO:0000256" key="6">
    <source>
        <dbReference type="RuleBase" id="RU365057"/>
    </source>
</evidence>
<evidence type="ECO:0000313" key="12">
    <source>
        <dbReference type="EMBL" id="RZF32662.1"/>
    </source>
</evidence>
<evidence type="ECO:0000256" key="3">
    <source>
        <dbReference type="ARBA" id="ARBA00022517"/>
    </source>
</evidence>
<keyword evidence="13" id="KW-1185">Reference proteome</keyword>
<dbReference type="PANTHER" id="PTHR12730:SF0">
    <property type="entry name" value="PROTEIN SDA1 HOMOLOG"/>
    <property type="match status" value="1"/>
</dbReference>
<dbReference type="GO" id="GO:0042273">
    <property type="term" value="P:ribosomal large subunit biogenesis"/>
    <property type="evidence" value="ECO:0007669"/>
    <property type="project" value="UniProtKB-UniRule"/>
</dbReference>
<dbReference type="Pfam" id="PF21638">
    <property type="entry name" value="SDA1_C"/>
    <property type="match status" value="1"/>
</dbReference>
<comment type="function">
    <text evidence="6">Required for 60S pre-ribosomal subunits export to the cytoplasm.</text>
</comment>
<reference evidence="12 13" key="1">
    <citation type="journal article" date="2017" name="Gigascience">
        <title>Genome sequence of the small brown planthopper, Laodelphax striatellus.</title>
        <authorList>
            <person name="Zhu J."/>
            <person name="Jiang F."/>
            <person name="Wang X."/>
            <person name="Yang P."/>
            <person name="Bao Y."/>
            <person name="Zhao W."/>
            <person name="Wang W."/>
            <person name="Lu H."/>
            <person name="Wang Q."/>
            <person name="Cui N."/>
            <person name="Li J."/>
            <person name="Chen X."/>
            <person name="Luo L."/>
            <person name="Yu J."/>
            <person name="Kang L."/>
            <person name="Cui F."/>
        </authorList>
    </citation>
    <scope>NUCLEOTIDE SEQUENCE [LARGE SCALE GENOMIC DNA]</scope>
    <source>
        <strain evidence="12">Lst14</strain>
    </source>
</reference>
<keyword evidence="4 6" id="KW-0653">Protein transport</keyword>
<feature type="compositionally biased region" description="Basic and acidic residues" evidence="8">
    <location>
        <begin position="598"/>
        <end position="610"/>
    </location>
</feature>
<comment type="similarity">
    <text evidence="1 6">Belongs to the SDA1 family.</text>
</comment>
<proteinExistence type="inferred from homology"/>
<keyword evidence="5 6" id="KW-0539">Nucleus</keyword>
<dbReference type="Proteomes" id="UP000291343">
    <property type="component" value="Unassembled WGS sequence"/>
</dbReference>
<evidence type="ECO:0000259" key="11">
    <source>
        <dbReference type="Pfam" id="PF21638"/>
    </source>
</evidence>
<dbReference type="InParanoid" id="A0A482WHB0"/>
<feature type="compositionally biased region" description="Basic and acidic residues" evidence="8">
    <location>
        <begin position="637"/>
        <end position="651"/>
    </location>
</feature>
<feature type="coiled-coil region" evidence="7">
    <location>
        <begin position="252"/>
        <end position="279"/>
    </location>
</feature>
<dbReference type="FunCoup" id="A0A482WHB0">
    <property type="interactions" value="1060"/>
</dbReference>
<dbReference type="InterPro" id="IPR012977">
    <property type="entry name" value="SDA1_N"/>
</dbReference>
<dbReference type="InterPro" id="IPR048292">
    <property type="entry name" value="SDA1_C"/>
</dbReference>
<evidence type="ECO:0000259" key="10">
    <source>
        <dbReference type="Pfam" id="PF08158"/>
    </source>
</evidence>
<feature type="domain" description="SDA1 N-terminal" evidence="10">
    <location>
        <begin position="62"/>
        <end position="425"/>
    </location>
</feature>
<evidence type="ECO:0000313" key="13">
    <source>
        <dbReference type="Proteomes" id="UP000291343"/>
    </source>
</evidence>
<keyword evidence="2 6" id="KW-0813">Transport</keyword>
<keyword evidence="7" id="KW-0175">Coiled coil</keyword>
<feature type="region of interest" description="Disordered" evidence="8">
    <location>
        <begin position="484"/>
        <end position="611"/>
    </location>
</feature>
<comment type="caution">
    <text evidence="12">The sequence shown here is derived from an EMBL/GenBank/DDBJ whole genome shotgun (WGS) entry which is preliminary data.</text>
</comment>
<evidence type="ECO:0000256" key="2">
    <source>
        <dbReference type="ARBA" id="ARBA00022448"/>
    </source>
</evidence>
<dbReference type="OrthoDB" id="2196187at2759"/>
<dbReference type="InterPro" id="IPR027312">
    <property type="entry name" value="Sda1"/>
</dbReference>
<evidence type="ECO:0000256" key="4">
    <source>
        <dbReference type="ARBA" id="ARBA00022927"/>
    </source>
</evidence>
<protein>
    <recommendedName>
        <fullName evidence="6">Protein SDA1</fullName>
    </recommendedName>
</protein>
<evidence type="ECO:0000256" key="8">
    <source>
        <dbReference type="SAM" id="MobiDB-lite"/>
    </source>
</evidence>
<dbReference type="Pfam" id="PF08158">
    <property type="entry name" value="SDA1_HEAT"/>
    <property type="match status" value="1"/>
</dbReference>
<evidence type="ECO:0000259" key="9">
    <source>
        <dbReference type="Pfam" id="PF05285"/>
    </source>
</evidence>
<dbReference type="SMR" id="A0A482WHB0"/>
<feature type="compositionally biased region" description="Acidic residues" evidence="8">
    <location>
        <begin position="520"/>
        <end position="556"/>
    </location>
</feature>
<dbReference type="Pfam" id="PF05285">
    <property type="entry name" value="SDA1_dom"/>
    <property type="match status" value="1"/>
</dbReference>
<dbReference type="GO" id="GO:0000055">
    <property type="term" value="P:ribosomal large subunit export from nucleus"/>
    <property type="evidence" value="ECO:0007669"/>
    <property type="project" value="UniProtKB-UniRule"/>
</dbReference>
<keyword evidence="3 6" id="KW-0690">Ribosome biogenesis</keyword>